<reference evidence="4 5" key="1">
    <citation type="journal article" date="2022" name="Int. J. Syst. Evol. Microbiol.">
        <title>Noviherbaspirillum aridicola sp. nov., isolated from an arid soil in Pakistan.</title>
        <authorList>
            <person name="Khan I.U."/>
            <person name="Saqib M."/>
            <person name="Amin A."/>
            <person name="Hussain F."/>
            <person name="Li L."/>
            <person name="Liu Y.H."/>
            <person name="Fang B.Z."/>
            <person name="Ahmed I."/>
            <person name="Li W.J."/>
        </authorList>
    </citation>
    <scope>NUCLEOTIDE SEQUENCE [LARGE SCALE GENOMIC DNA]</scope>
    <source>
        <strain evidence="4 5">NCCP-691</strain>
    </source>
</reference>
<evidence type="ECO:0000256" key="2">
    <source>
        <dbReference type="HAMAP-Rule" id="MF_00460"/>
    </source>
</evidence>
<organism evidence="4 5">
    <name type="scientific">Noviherbaspirillum aridicola</name>
    <dbReference type="NCBI Taxonomy" id="2849687"/>
    <lineage>
        <taxon>Bacteria</taxon>
        <taxon>Pseudomonadati</taxon>
        <taxon>Pseudomonadota</taxon>
        <taxon>Betaproteobacteria</taxon>
        <taxon>Burkholderiales</taxon>
        <taxon>Oxalobacteraceae</taxon>
        <taxon>Noviherbaspirillum</taxon>
    </lineage>
</organism>
<evidence type="ECO:0000256" key="3">
    <source>
        <dbReference type="SAM" id="MobiDB-lite"/>
    </source>
</evidence>
<dbReference type="PANTHER" id="PTHR37483">
    <property type="entry name" value="UPF0125 PROTEIN RATB"/>
    <property type="match status" value="1"/>
</dbReference>
<evidence type="ECO:0000313" key="5">
    <source>
        <dbReference type="Proteomes" id="UP000887222"/>
    </source>
</evidence>
<dbReference type="NCBIfam" id="NF002490">
    <property type="entry name" value="PRK01777.1"/>
    <property type="match status" value="1"/>
</dbReference>
<dbReference type="InterPro" id="IPR016155">
    <property type="entry name" value="Mopterin_synth/thiamin_S_b"/>
</dbReference>
<evidence type="ECO:0000313" key="4">
    <source>
        <dbReference type="EMBL" id="GIZ51212.1"/>
    </source>
</evidence>
<comment type="similarity">
    <text evidence="1 2">Belongs to the UPF0125 (RnfH) family.</text>
</comment>
<dbReference type="PANTHER" id="PTHR37483:SF1">
    <property type="entry name" value="UPF0125 PROTEIN RATB"/>
    <property type="match status" value="1"/>
</dbReference>
<keyword evidence="5" id="KW-1185">Reference proteome</keyword>
<proteinExistence type="inferred from homology"/>
<dbReference type="Gene3D" id="3.10.20.280">
    <property type="entry name" value="RnfH-like"/>
    <property type="match status" value="1"/>
</dbReference>
<protein>
    <recommendedName>
        <fullName evidence="2">UPF0125 protein NCCP691_12260</fullName>
    </recommendedName>
</protein>
<dbReference type="Proteomes" id="UP000887222">
    <property type="component" value="Unassembled WGS sequence"/>
</dbReference>
<dbReference type="HAMAP" id="MF_00460">
    <property type="entry name" value="UPF0125_RnfH"/>
    <property type="match status" value="1"/>
</dbReference>
<name>A0ABQ4Q2C9_9BURK</name>
<accession>A0ABQ4Q2C9</accession>
<sequence>MAELRVQVCYALPDRQFLEELRLPRGAVVRDALESSSLRRQFPGLDLAQAKVGVFGKAKDPQSPLRDGDRVEVYRPLIADPKDSRRRRAAKKDGGR</sequence>
<dbReference type="InterPro" id="IPR005346">
    <property type="entry name" value="RnfH"/>
</dbReference>
<dbReference type="RefSeq" id="WP_220807377.1">
    <property type="nucleotide sequence ID" value="NZ_BPMK01000004.1"/>
</dbReference>
<dbReference type="InterPro" id="IPR037021">
    <property type="entry name" value="RnfH_sf"/>
</dbReference>
<comment type="caution">
    <text evidence="4">The sequence shown here is derived from an EMBL/GenBank/DDBJ whole genome shotgun (WGS) entry which is preliminary data.</text>
</comment>
<gene>
    <name evidence="4" type="ORF">NCCP691_12260</name>
</gene>
<dbReference type="EMBL" id="BPMK01000004">
    <property type="protein sequence ID" value="GIZ51212.1"/>
    <property type="molecule type" value="Genomic_DNA"/>
</dbReference>
<feature type="region of interest" description="Disordered" evidence="3">
    <location>
        <begin position="57"/>
        <end position="96"/>
    </location>
</feature>
<dbReference type="Pfam" id="PF03658">
    <property type="entry name" value="Ub-RnfH"/>
    <property type="match status" value="1"/>
</dbReference>
<evidence type="ECO:0000256" key="1">
    <source>
        <dbReference type="ARBA" id="ARBA00010645"/>
    </source>
</evidence>
<dbReference type="SUPFAM" id="SSF54285">
    <property type="entry name" value="MoaD/ThiS"/>
    <property type="match status" value="1"/>
</dbReference>